<sequence length="294" mass="33477">MKKLRQWTFIYGLLAVIIITSSLTVACKSENIVDDGYIEQESSIYETLGVSSAEMFSYDDLIVNKLKMGMTEEQVKALLGEPANYYDSKEVLSSTTPAVQKETQNQTQVETQKVTQVQAQTENGVRPDEVLDEKVYAYNDLSLIFMSIDNIYKLCAAASLGDDDIFSRGIKVGDSKDKIMELFYRDSNCLNNNMMTEDNSSIIGKYLYGSFTLDNLASVKKSDKIQYGVINYNGYTSMETAKSYILEFTYFEPPYKEQYATYNDDFAQIAFDIDEKGIITGIRWYYYPQINTSK</sequence>
<dbReference type="PROSITE" id="PS51257">
    <property type="entry name" value="PROKAR_LIPOPROTEIN"/>
    <property type="match status" value="1"/>
</dbReference>
<protein>
    <submittedName>
        <fullName evidence="1">Uncharacterized protein</fullName>
    </submittedName>
</protein>
<accession>A0A1I0LZE3</accession>
<organism evidence="1 2">
    <name type="scientific">[Clostridium] fimetarium</name>
    <dbReference type="NCBI Taxonomy" id="99656"/>
    <lineage>
        <taxon>Bacteria</taxon>
        <taxon>Bacillati</taxon>
        <taxon>Bacillota</taxon>
        <taxon>Clostridia</taxon>
        <taxon>Lachnospirales</taxon>
        <taxon>Lachnospiraceae</taxon>
    </lineage>
</organism>
<dbReference type="EMBL" id="FOJI01000001">
    <property type="protein sequence ID" value="SEV81341.1"/>
    <property type="molecule type" value="Genomic_DNA"/>
</dbReference>
<reference evidence="1 2" key="1">
    <citation type="submission" date="2016-10" db="EMBL/GenBank/DDBJ databases">
        <authorList>
            <person name="de Groot N.N."/>
        </authorList>
    </citation>
    <scope>NUCLEOTIDE SEQUENCE [LARGE SCALE GENOMIC DNA]</scope>
    <source>
        <strain evidence="1 2">DSM 9179</strain>
    </source>
</reference>
<keyword evidence="2" id="KW-1185">Reference proteome</keyword>
<dbReference type="OrthoDB" id="2067247at2"/>
<gene>
    <name evidence="1" type="ORF">SAMN05421659_1019</name>
</gene>
<evidence type="ECO:0000313" key="1">
    <source>
        <dbReference type="EMBL" id="SEV81341.1"/>
    </source>
</evidence>
<name>A0A1I0LZE3_9FIRM</name>
<dbReference type="STRING" id="99656.SAMN05421659_1019"/>
<dbReference type="Proteomes" id="UP000199701">
    <property type="component" value="Unassembled WGS sequence"/>
</dbReference>
<proteinExistence type="predicted"/>
<dbReference type="AlphaFoldDB" id="A0A1I0LZE3"/>
<dbReference type="RefSeq" id="WP_092449315.1">
    <property type="nucleotide sequence ID" value="NZ_FOJI01000001.1"/>
</dbReference>
<evidence type="ECO:0000313" key="2">
    <source>
        <dbReference type="Proteomes" id="UP000199701"/>
    </source>
</evidence>